<dbReference type="Proteomes" id="UP001354989">
    <property type="component" value="Plasmid pPP1"/>
</dbReference>
<sequence length="41" mass="4574">MAMATRLMVKEEQGLLEKAGLVIYFIASRECQTTVDIDVVT</sequence>
<gene>
    <name evidence="1" type="ORF">PEPS_32290</name>
</gene>
<keyword evidence="1" id="KW-0614">Plasmid</keyword>
<proteinExistence type="predicted"/>
<geneLocation type="plasmid" evidence="1 2">
    <name>pPP1</name>
</geneLocation>
<evidence type="ECO:0000313" key="1">
    <source>
        <dbReference type="EMBL" id="BDD00949.1"/>
    </source>
</evidence>
<accession>A0ABN6LCP7</accession>
<protein>
    <submittedName>
        <fullName evidence="1">Uncharacterized protein</fullName>
    </submittedName>
</protein>
<reference evidence="1 2" key="1">
    <citation type="submission" date="2021-12" db="EMBL/GenBank/DDBJ databases">
        <title>Genome sequencing of bacteria with rrn-lacking chromosome and rrn-plasmid.</title>
        <authorList>
            <person name="Anda M."/>
            <person name="Iwasaki W."/>
        </authorList>
    </citation>
    <scope>NUCLEOTIDE SEQUENCE [LARGE SCALE GENOMIC DNA]</scope>
    <source>
        <strain evidence="1 2">NBRC 101262</strain>
        <plasmid evidence="1 2">pPP1</plasmid>
    </source>
</reference>
<organism evidence="1 2">
    <name type="scientific">Persicobacter psychrovividus</name>
    <dbReference type="NCBI Taxonomy" id="387638"/>
    <lineage>
        <taxon>Bacteria</taxon>
        <taxon>Pseudomonadati</taxon>
        <taxon>Bacteroidota</taxon>
        <taxon>Cytophagia</taxon>
        <taxon>Cytophagales</taxon>
        <taxon>Persicobacteraceae</taxon>
        <taxon>Persicobacter</taxon>
    </lineage>
</organism>
<dbReference type="EMBL" id="AP025293">
    <property type="protein sequence ID" value="BDD00949.1"/>
    <property type="molecule type" value="Genomic_DNA"/>
</dbReference>
<evidence type="ECO:0000313" key="2">
    <source>
        <dbReference type="Proteomes" id="UP001354989"/>
    </source>
</evidence>
<name>A0ABN6LCP7_9BACT</name>
<keyword evidence="2" id="KW-1185">Reference proteome</keyword>